<dbReference type="Pfam" id="PF02449">
    <property type="entry name" value="Glyco_hydro_42"/>
    <property type="match status" value="1"/>
</dbReference>
<reference evidence="14 15" key="1">
    <citation type="submission" date="2019-12" db="EMBL/GenBank/DDBJ databases">
        <title>Genomic-based taxomic classification of the family Erythrobacteraceae.</title>
        <authorList>
            <person name="Xu L."/>
        </authorList>
    </citation>
    <scope>NUCLEOTIDE SEQUENCE [LARGE SCALE GENOMIC DNA]</scope>
    <source>
        <strain evidence="14 15">KCTC 42006</strain>
    </source>
</reference>
<dbReference type="Pfam" id="PF08532">
    <property type="entry name" value="Glyco_hydro_42M"/>
    <property type="match status" value="1"/>
</dbReference>
<feature type="binding site" evidence="11">
    <location>
        <position position="107"/>
    </location>
    <ligand>
        <name>Zn(2+)</name>
        <dbReference type="ChEBI" id="CHEBI:29105"/>
    </ligand>
</feature>
<dbReference type="SUPFAM" id="SSF51445">
    <property type="entry name" value="(Trans)glycosidases"/>
    <property type="match status" value="1"/>
</dbReference>
<evidence type="ECO:0000256" key="11">
    <source>
        <dbReference type="PIRSR" id="PIRSR001084-3"/>
    </source>
</evidence>
<evidence type="ECO:0000256" key="8">
    <source>
        <dbReference type="PIRNR" id="PIRNR001084"/>
    </source>
</evidence>
<dbReference type="GO" id="GO:0009341">
    <property type="term" value="C:beta-galactosidase complex"/>
    <property type="evidence" value="ECO:0007669"/>
    <property type="project" value="InterPro"/>
</dbReference>
<keyword evidence="6 11" id="KW-0862">Zinc</keyword>
<dbReference type="PIRSF" id="PIRSF001084">
    <property type="entry name" value="B-galactosidase"/>
    <property type="match status" value="1"/>
</dbReference>
<accession>A0A844Z5F4</accession>
<sequence length="643" mass="71896">MRLGTCYYPEHWPQDMWADDARRMVEAGLSRVRIGEFAWSRIEPEPARFEWEWLDQAIEVLHAAGLGIILGTPTATPPKWLCDKMPDMFAVDADGKVRGFGSRRHYCFSHLGYREEAARITRALAGRYGEHPAIIMWQTDNEYGCHDTVHSFSDSARDAFRLWLADRYGTVEALNEAWGNVFWSMEYRSFEEIDLPNLTVTEANPSHWLAFRRFSSDQVVSFDKAQADILRELSPGRDVMHNAMGFYPDFDHHDLGKQLDVVMWDSYPLGFLEMYAFSEADRHDYVRQGHPDIAAFHHDLYRGCGKNGRWGVIEQQPGPVNWARNNPAPLPGMVRLWTLEAMAHGAELVSYFRWRQAPFAQEQMHAGLLRPDGEAAPGLKEAQQVAPEVERLGDIGAPVKDAALVFSYPSEWVTATQPQGEGLSALWAAFYTYTALRKQGLNVDIVAPSASLDGYAMAVLPCAPIVSGELAERLKAFRGQIIIGPRSGSKTDDLTIPPELAPGKLQWVFDGKVTRSESLRAGIEHQGEGWAGRRWLDHLETDADAELVAGDGTVACWKQGNVRYCATWPEGDVIDVIVARAAEDAGLETVKMPEGLRIRKSGEFAFVFNYRNEARAVPDALCGEPMIGERILPAAGLAVFARG</sequence>
<gene>
    <name evidence="14" type="ORF">GRI35_04985</name>
</gene>
<dbReference type="GO" id="GO:0046872">
    <property type="term" value="F:metal ion binding"/>
    <property type="evidence" value="ECO:0007669"/>
    <property type="project" value="UniProtKB-KW"/>
</dbReference>
<keyword evidence="4 11" id="KW-0479">Metal-binding</keyword>
<dbReference type="InterPro" id="IPR013738">
    <property type="entry name" value="Beta_galactosidase_Trimer"/>
</dbReference>
<dbReference type="Gene3D" id="2.60.40.1180">
    <property type="entry name" value="Golgi alpha-mannosidase II"/>
    <property type="match status" value="1"/>
</dbReference>
<dbReference type="InterPro" id="IPR013780">
    <property type="entry name" value="Glyco_hydro_b"/>
</dbReference>
<dbReference type="Proteomes" id="UP000460290">
    <property type="component" value="Unassembled WGS sequence"/>
</dbReference>
<comment type="catalytic activity">
    <reaction evidence="1 8">
        <text>Hydrolysis of terminal non-reducing beta-D-galactose residues in beta-D-galactosides.</text>
        <dbReference type="EC" id="3.2.1.23"/>
    </reaction>
</comment>
<organism evidence="14 15">
    <name type="scientific">Pontixanthobacter aestiaquae</name>
    <dbReference type="NCBI Taxonomy" id="1509367"/>
    <lineage>
        <taxon>Bacteria</taxon>
        <taxon>Pseudomonadati</taxon>
        <taxon>Pseudomonadota</taxon>
        <taxon>Alphaproteobacteria</taxon>
        <taxon>Sphingomonadales</taxon>
        <taxon>Erythrobacteraceae</taxon>
        <taxon>Pontixanthobacter</taxon>
    </lineage>
</organism>
<evidence type="ECO:0000256" key="10">
    <source>
        <dbReference type="PIRSR" id="PIRSR001084-2"/>
    </source>
</evidence>
<feature type="binding site" evidence="10">
    <location>
        <position position="103"/>
    </location>
    <ligand>
        <name>substrate</name>
    </ligand>
</feature>
<comment type="similarity">
    <text evidence="2 8">Belongs to the glycosyl hydrolase 42 family.</text>
</comment>
<comment type="caution">
    <text evidence="14">The sequence shown here is derived from an EMBL/GenBank/DDBJ whole genome shotgun (WGS) entry which is preliminary data.</text>
</comment>
<feature type="active site" description="Proton donor" evidence="9">
    <location>
        <position position="142"/>
    </location>
</feature>
<feature type="binding site" evidence="10">
    <location>
        <position position="322"/>
    </location>
    <ligand>
        <name>substrate</name>
    </ligand>
</feature>
<dbReference type="CDD" id="cd03143">
    <property type="entry name" value="A4_beta-galactosidase_middle_domain"/>
    <property type="match status" value="1"/>
</dbReference>
<dbReference type="SUPFAM" id="SSF52317">
    <property type="entry name" value="Class I glutamine amidotransferase-like"/>
    <property type="match status" value="1"/>
</dbReference>
<dbReference type="GO" id="GO:0005975">
    <property type="term" value="P:carbohydrate metabolic process"/>
    <property type="evidence" value="ECO:0007669"/>
    <property type="project" value="InterPro"/>
</dbReference>
<dbReference type="GO" id="GO:0004565">
    <property type="term" value="F:beta-galactosidase activity"/>
    <property type="evidence" value="ECO:0007669"/>
    <property type="project" value="UniProtKB-EC"/>
</dbReference>
<evidence type="ECO:0000256" key="7">
    <source>
        <dbReference type="ARBA" id="ARBA00023295"/>
    </source>
</evidence>
<name>A0A844Z5F4_9SPHN</name>
<proteinExistence type="inferred from homology"/>
<evidence type="ECO:0000259" key="13">
    <source>
        <dbReference type="Pfam" id="PF08532"/>
    </source>
</evidence>
<dbReference type="AlphaFoldDB" id="A0A844Z5F4"/>
<feature type="active site" description="Nucleophile" evidence="9">
    <location>
        <position position="314"/>
    </location>
</feature>
<dbReference type="Gene3D" id="3.40.50.880">
    <property type="match status" value="1"/>
</dbReference>
<dbReference type="Gene3D" id="3.20.20.80">
    <property type="entry name" value="Glycosidases"/>
    <property type="match status" value="1"/>
</dbReference>
<dbReference type="PANTHER" id="PTHR36447:SF2">
    <property type="entry name" value="BETA-GALACTOSIDASE YESZ"/>
    <property type="match status" value="1"/>
</dbReference>
<dbReference type="InterPro" id="IPR017853">
    <property type="entry name" value="GH"/>
</dbReference>
<evidence type="ECO:0000256" key="9">
    <source>
        <dbReference type="PIRSR" id="PIRSR001084-1"/>
    </source>
</evidence>
<dbReference type="InterPro" id="IPR029062">
    <property type="entry name" value="Class_I_gatase-like"/>
</dbReference>
<dbReference type="PANTHER" id="PTHR36447">
    <property type="entry name" value="BETA-GALACTOSIDASE GANA"/>
    <property type="match status" value="1"/>
</dbReference>
<dbReference type="InterPro" id="IPR003476">
    <property type="entry name" value="Glyco_hydro_42"/>
</dbReference>
<evidence type="ECO:0000256" key="2">
    <source>
        <dbReference type="ARBA" id="ARBA00005940"/>
    </source>
</evidence>
<feature type="binding site" evidence="10">
    <location>
        <position position="141"/>
    </location>
    <ligand>
        <name>substrate</name>
    </ligand>
</feature>
<keyword evidence="15" id="KW-1185">Reference proteome</keyword>
<feature type="domain" description="Beta-galactosidase trimerisation" evidence="13">
    <location>
        <begin position="401"/>
        <end position="588"/>
    </location>
</feature>
<feature type="domain" description="Glycoside hydrolase family 42 N-terminal" evidence="12">
    <location>
        <begin position="6"/>
        <end position="391"/>
    </location>
</feature>
<keyword evidence="5 8" id="KW-0378">Hydrolase</keyword>
<evidence type="ECO:0000313" key="14">
    <source>
        <dbReference type="EMBL" id="MXO82724.1"/>
    </source>
</evidence>
<evidence type="ECO:0000256" key="3">
    <source>
        <dbReference type="ARBA" id="ARBA00012756"/>
    </source>
</evidence>
<keyword evidence="7 8" id="KW-0326">Glycosidase</keyword>
<dbReference type="EMBL" id="WTYZ01000001">
    <property type="protein sequence ID" value="MXO82724.1"/>
    <property type="molecule type" value="Genomic_DNA"/>
</dbReference>
<dbReference type="InterPro" id="IPR013529">
    <property type="entry name" value="Glyco_hydro_42_N"/>
</dbReference>
<evidence type="ECO:0000256" key="5">
    <source>
        <dbReference type="ARBA" id="ARBA00022801"/>
    </source>
</evidence>
<protein>
    <recommendedName>
        <fullName evidence="3 8">Beta-galactosidase</fullName>
        <shortName evidence="8">Beta-gal</shortName>
        <ecNumber evidence="3 8">3.2.1.23</ecNumber>
    </recommendedName>
</protein>
<evidence type="ECO:0000313" key="15">
    <source>
        <dbReference type="Proteomes" id="UP000460290"/>
    </source>
</evidence>
<dbReference type="EC" id="3.2.1.23" evidence="3 8"/>
<evidence type="ECO:0000256" key="1">
    <source>
        <dbReference type="ARBA" id="ARBA00001412"/>
    </source>
</evidence>
<evidence type="ECO:0000256" key="6">
    <source>
        <dbReference type="ARBA" id="ARBA00022833"/>
    </source>
</evidence>
<evidence type="ECO:0000259" key="12">
    <source>
        <dbReference type="Pfam" id="PF02449"/>
    </source>
</evidence>
<dbReference type="OrthoDB" id="9800974at2"/>
<evidence type="ECO:0000256" key="4">
    <source>
        <dbReference type="ARBA" id="ARBA00022723"/>
    </source>
</evidence>